<keyword evidence="1" id="KW-0732">Signal</keyword>
<name>A0A1F7FHE6_UNCRA</name>
<gene>
    <name evidence="3" type="ORF">A2519_23075</name>
</gene>
<dbReference type="NCBIfam" id="TIGR04183">
    <property type="entry name" value="Por_Secre_tail"/>
    <property type="match status" value="1"/>
</dbReference>
<accession>A0A1F7FHE6</accession>
<dbReference type="Proteomes" id="UP000179243">
    <property type="component" value="Unassembled WGS sequence"/>
</dbReference>
<evidence type="ECO:0000259" key="2">
    <source>
        <dbReference type="Pfam" id="PF18962"/>
    </source>
</evidence>
<evidence type="ECO:0000256" key="1">
    <source>
        <dbReference type="SAM" id="SignalP"/>
    </source>
</evidence>
<comment type="caution">
    <text evidence="3">The sequence shown here is derived from an EMBL/GenBank/DDBJ whole genome shotgun (WGS) entry which is preliminary data.</text>
</comment>
<dbReference type="AlphaFoldDB" id="A0A1F7FHE6"/>
<feature type="signal peptide" evidence="1">
    <location>
        <begin position="1"/>
        <end position="19"/>
    </location>
</feature>
<organism evidence="3 4">
    <name type="scientific">Candidatus Raymondbacteria bacterium RIFOXYD12_FULL_49_13</name>
    <dbReference type="NCBI Taxonomy" id="1817890"/>
    <lineage>
        <taxon>Bacteria</taxon>
        <taxon>Raymondiibacteriota</taxon>
    </lineage>
</organism>
<feature type="chain" id="PRO_5009528718" description="Secretion system C-terminal sorting domain-containing protein" evidence="1">
    <location>
        <begin position="20"/>
        <end position="371"/>
    </location>
</feature>
<dbReference type="EMBL" id="MFYX01000045">
    <property type="protein sequence ID" value="OGK05912.1"/>
    <property type="molecule type" value="Genomic_DNA"/>
</dbReference>
<dbReference type="Pfam" id="PF18962">
    <property type="entry name" value="Por_Secre_tail"/>
    <property type="match status" value="1"/>
</dbReference>
<proteinExistence type="predicted"/>
<feature type="domain" description="Secretion system C-terminal sorting" evidence="2">
    <location>
        <begin position="299"/>
        <end position="368"/>
    </location>
</feature>
<reference evidence="3 4" key="1">
    <citation type="journal article" date="2016" name="Nat. Commun.">
        <title>Thousands of microbial genomes shed light on interconnected biogeochemical processes in an aquifer system.</title>
        <authorList>
            <person name="Anantharaman K."/>
            <person name="Brown C.T."/>
            <person name="Hug L.A."/>
            <person name="Sharon I."/>
            <person name="Castelle C.J."/>
            <person name="Probst A.J."/>
            <person name="Thomas B.C."/>
            <person name="Singh A."/>
            <person name="Wilkins M.J."/>
            <person name="Karaoz U."/>
            <person name="Brodie E.L."/>
            <person name="Williams K.H."/>
            <person name="Hubbard S.S."/>
            <person name="Banfield J.F."/>
        </authorList>
    </citation>
    <scope>NUCLEOTIDE SEQUENCE [LARGE SCALE GENOMIC DNA]</scope>
</reference>
<protein>
    <recommendedName>
        <fullName evidence="2">Secretion system C-terminal sorting domain-containing protein</fullName>
    </recommendedName>
</protein>
<dbReference type="InterPro" id="IPR026444">
    <property type="entry name" value="Secre_tail"/>
</dbReference>
<evidence type="ECO:0000313" key="3">
    <source>
        <dbReference type="EMBL" id="OGK05912.1"/>
    </source>
</evidence>
<sequence>MRKALVGVLMLTLSLCAYAQLSSGTHVYWYKATTNAYTLQDNPGPGISAGAFVHEGKIVTANNSSGLGYAGKGFSFGSNPLDNQGWCGVFYSANLNDIANAGGNVTSAYLRGEFIDYWSANGPLCNAGPVAIRCGVVDVSFGVSMWGGPAAMPDDAVWSDLDPMNTLDYALTIAGAESTINYTAPAGRPAIDGTPLLGKQFMQVDVTAQVNWILNNITDISAWAIVCLAPIGAGSTGKASISANENCSGVDGGATPPLAEYWSTDGNTAHLLCVGNLAQVKAENASAAVAGKVSLTNEPNPFNPTTNISYNTLGNRGALKVFNSVGKMVYSTIVSGKGSKMWDAGNLPSGVYFSRLTVGNSTVSKRIILIK</sequence>
<evidence type="ECO:0000313" key="4">
    <source>
        <dbReference type="Proteomes" id="UP000179243"/>
    </source>
</evidence>